<proteinExistence type="predicted"/>
<dbReference type="PANTHER" id="PTHR43072">
    <property type="entry name" value="N-ACETYLTRANSFERASE"/>
    <property type="match status" value="1"/>
</dbReference>
<dbReference type="SUPFAM" id="SSF55729">
    <property type="entry name" value="Acyl-CoA N-acyltransferases (Nat)"/>
    <property type="match status" value="1"/>
</dbReference>
<protein>
    <submittedName>
        <fullName evidence="2">GCN5-related N-acetyltransferase</fullName>
    </submittedName>
</protein>
<sequence>MAKLTLHSNSIVLRGRMIRIAKKDDLEGIMAIFKSWPKSYDYESAQSYYKNFFDGKHDADVVFVLEKEGEIVGTAGYCLEQSEGVKGIYWLNWLYTSQHHKCKGYASTLLDFVIEQLKKKNARKLFVNTSSHKFYKNAIRLYVKFGFEEEGCLEKFYSESEHQIIFGLDFKMIQKIPFDSSLSA</sequence>
<accession>A8ZS55</accession>
<dbReference type="CDD" id="cd04301">
    <property type="entry name" value="NAT_SF"/>
    <property type="match status" value="1"/>
</dbReference>
<dbReference type="InterPro" id="IPR016181">
    <property type="entry name" value="Acyl_CoA_acyltransferase"/>
</dbReference>
<dbReference type="RefSeq" id="WP_012173692.1">
    <property type="nucleotide sequence ID" value="NC_009943.1"/>
</dbReference>
<evidence type="ECO:0000259" key="1">
    <source>
        <dbReference type="PROSITE" id="PS51186"/>
    </source>
</evidence>
<keyword evidence="3" id="KW-1185">Reference proteome</keyword>
<dbReference type="Gene3D" id="3.40.630.30">
    <property type="match status" value="1"/>
</dbReference>
<evidence type="ECO:0000313" key="3">
    <source>
        <dbReference type="Proteomes" id="UP000008561"/>
    </source>
</evidence>
<dbReference type="Pfam" id="PF00583">
    <property type="entry name" value="Acetyltransf_1"/>
    <property type="match status" value="1"/>
</dbReference>
<dbReference type="EMBL" id="CP000859">
    <property type="protein sequence ID" value="ABW66073.1"/>
    <property type="molecule type" value="Genomic_DNA"/>
</dbReference>
<dbReference type="InterPro" id="IPR000182">
    <property type="entry name" value="GNAT_dom"/>
</dbReference>
<dbReference type="eggNOG" id="COG0456">
    <property type="taxonomic scope" value="Bacteria"/>
</dbReference>
<dbReference type="GO" id="GO:0016747">
    <property type="term" value="F:acyltransferase activity, transferring groups other than amino-acyl groups"/>
    <property type="evidence" value="ECO:0007669"/>
    <property type="project" value="InterPro"/>
</dbReference>
<keyword evidence="2" id="KW-0808">Transferase</keyword>
<name>A8ZS55_DESOH</name>
<dbReference type="Proteomes" id="UP000008561">
    <property type="component" value="Chromosome"/>
</dbReference>
<dbReference type="AlphaFoldDB" id="A8ZS55"/>
<dbReference type="HOGENOM" id="CLU_1465986_0_0_7"/>
<evidence type="ECO:0000313" key="2">
    <source>
        <dbReference type="EMBL" id="ABW66073.1"/>
    </source>
</evidence>
<feature type="domain" description="N-acetyltransferase" evidence="1">
    <location>
        <begin position="16"/>
        <end position="177"/>
    </location>
</feature>
<organism evidence="2 3">
    <name type="scientific">Desulfosudis oleivorans (strain DSM 6200 / JCM 39069 / Hxd3)</name>
    <name type="common">Desulfococcus oleovorans</name>
    <dbReference type="NCBI Taxonomy" id="96561"/>
    <lineage>
        <taxon>Bacteria</taxon>
        <taxon>Pseudomonadati</taxon>
        <taxon>Thermodesulfobacteriota</taxon>
        <taxon>Desulfobacteria</taxon>
        <taxon>Desulfobacterales</taxon>
        <taxon>Desulfosudaceae</taxon>
        <taxon>Desulfosudis</taxon>
    </lineage>
</organism>
<dbReference type="KEGG" id="dol:Dole_0263"/>
<gene>
    <name evidence="2" type="ordered locus">Dole_0263</name>
</gene>
<dbReference type="PROSITE" id="PS51186">
    <property type="entry name" value="GNAT"/>
    <property type="match status" value="1"/>
</dbReference>
<dbReference type="OrthoDB" id="9789603at2"/>
<reference evidence="2 3" key="1">
    <citation type="submission" date="2007-10" db="EMBL/GenBank/DDBJ databases">
        <title>Complete sequence of Desulfococcus oleovorans Hxd3.</title>
        <authorList>
            <consortium name="US DOE Joint Genome Institute"/>
            <person name="Copeland A."/>
            <person name="Lucas S."/>
            <person name="Lapidus A."/>
            <person name="Barry K."/>
            <person name="Glavina del Rio T."/>
            <person name="Dalin E."/>
            <person name="Tice H."/>
            <person name="Pitluck S."/>
            <person name="Kiss H."/>
            <person name="Brettin T."/>
            <person name="Bruce D."/>
            <person name="Detter J.C."/>
            <person name="Han C."/>
            <person name="Schmutz J."/>
            <person name="Larimer F."/>
            <person name="Land M."/>
            <person name="Hauser L."/>
            <person name="Kyrpides N."/>
            <person name="Kim E."/>
            <person name="Wawrik B."/>
            <person name="Richardson P."/>
        </authorList>
    </citation>
    <scope>NUCLEOTIDE SEQUENCE [LARGE SCALE GENOMIC DNA]</scope>
    <source>
        <strain evidence="3">DSM 6200 / JCM 39069 / Hxd3</strain>
    </source>
</reference>